<dbReference type="InterPro" id="IPR029044">
    <property type="entry name" value="Nucleotide-diphossugar_trans"/>
</dbReference>
<protein>
    <submittedName>
        <fullName evidence="3">Uncharacterized protein</fullName>
    </submittedName>
</protein>
<accession>A0A6C0D1Z0</accession>
<evidence type="ECO:0000256" key="2">
    <source>
        <dbReference type="SAM" id="Phobius"/>
    </source>
</evidence>
<keyword evidence="2" id="KW-1133">Transmembrane helix</keyword>
<keyword evidence="2" id="KW-0812">Transmembrane</keyword>
<reference evidence="3" key="1">
    <citation type="journal article" date="2020" name="Nature">
        <title>Giant virus diversity and host interactions through global metagenomics.</title>
        <authorList>
            <person name="Schulz F."/>
            <person name="Roux S."/>
            <person name="Paez-Espino D."/>
            <person name="Jungbluth S."/>
            <person name="Walsh D.A."/>
            <person name="Denef V.J."/>
            <person name="McMahon K.D."/>
            <person name="Konstantinidis K.T."/>
            <person name="Eloe-Fadrosh E.A."/>
            <person name="Kyrpides N.C."/>
            <person name="Woyke T."/>
        </authorList>
    </citation>
    <scope>NUCLEOTIDE SEQUENCE</scope>
    <source>
        <strain evidence="3">GVMAG-M-3300023174-104</strain>
    </source>
</reference>
<evidence type="ECO:0000256" key="1">
    <source>
        <dbReference type="SAM" id="MobiDB-lite"/>
    </source>
</evidence>
<organism evidence="3">
    <name type="scientific">viral metagenome</name>
    <dbReference type="NCBI Taxonomy" id="1070528"/>
    <lineage>
        <taxon>unclassified sequences</taxon>
        <taxon>metagenomes</taxon>
        <taxon>organismal metagenomes</taxon>
    </lineage>
</organism>
<dbReference type="SUPFAM" id="SSF53448">
    <property type="entry name" value="Nucleotide-diphospho-sugar transferases"/>
    <property type="match status" value="1"/>
</dbReference>
<evidence type="ECO:0000313" key="3">
    <source>
        <dbReference type="EMBL" id="QHT09909.1"/>
    </source>
</evidence>
<dbReference type="AlphaFoldDB" id="A0A6C0D1Z0"/>
<keyword evidence="2" id="KW-0472">Membrane</keyword>
<name>A0A6C0D1Z0_9ZZZZ</name>
<feature type="compositionally biased region" description="Low complexity" evidence="1">
    <location>
        <begin position="58"/>
        <end position="75"/>
    </location>
</feature>
<feature type="region of interest" description="Disordered" evidence="1">
    <location>
        <begin position="55"/>
        <end position="80"/>
    </location>
</feature>
<proteinExistence type="predicted"/>
<feature type="transmembrane region" description="Helical" evidence="2">
    <location>
        <begin position="26"/>
        <end position="44"/>
    </location>
</feature>
<sequence length="428" mass="50589">MFFNSTFADYFSKTERLEKKKKFRRAWGLILILVLLFLFIYYYYYSRGKKGLEEGYHSTSSDTTSTTNINNSGNNRHNGNIIPEGVKDISTVSLEEAFEKGIGRPIDPIHSSLFSSPDYILEDELISADESRGDQEWERKLNKYMYYMNKGKTDRKSKKIVVTGLLRNSEKVLPFWHKWMREWVKDWKDYRIVLSENNSLDNTRDFILHWNRMDEKVILLCDDEKVINQKECQLEGIFQTQYNEKHLAPDPERIQKMSILRNLYHDFICNYFSDFDYVLVIDFDLNGELYQDGIEHSLGLLDEDPELDAVACNGMLWESEIKDYKYYDSFAHIDKGESFLFSSLSEKQQHDEYVHLTINDLYRNFETPREVQSAFGGSCLYRMKPFCDGKYGYSEDFLSCEHGHFHQKLRMKVNPNMVFLIQGNNGFE</sequence>
<dbReference type="EMBL" id="MN739518">
    <property type="protein sequence ID" value="QHT09909.1"/>
    <property type="molecule type" value="Genomic_DNA"/>
</dbReference>